<gene>
    <name evidence="3" type="ORF">IV43_GL002254</name>
</gene>
<protein>
    <recommendedName>
        <fullName evidence="2">Pyrroline-5-carboxylate reductase catalytic N-terminal domain-containing protein</fullName>
    </recommendedName>
</protein>
<keyword evidence="1" id="KW-0560">Oxidoreductase</keyword>
<dbReference type="SUPFAM" id="SSF51735">
    <property type="entry name" value="NAD(P)-binding Rossmann-fold domains"/>
    <property type="match status" value="1"/>
</dbReference>
<sequence length="215" mass="23140">MNRPVIGILGAGKLGTTLAKLSTKAGYQTLIASSKPAAKIQLTISVLVPKATALSAQEVTRQAYIVILTLPLSKYKTIEKTGLAGKVVLDAMNYWWEVDGTDNIYTTKDHSSSELVQQYLSKGTVVKALNHMGYHDLEDEVGNGKDGQRKAIALAGDDFKAVAAAAKIVTDLGFDPLILDSLAQGRILEPGTSLFGADETQKRLQKIIDNELQKL</sequence>
<dbReference type="RefSeq" id="WP_010494974.1">
    <property type="nucleotide sequence ID" value="NZ_JQBK01000096.1"/>
</dbReference>
<dbReference type="PANTHER" id="PTHR14239">
    <property type="entry name" value="DUDULIN-RELATED"/>
    <property type="match status" value="1"/>
</dbReference>
<dbReference type="InterPro" id="IPR036291">
    <property type="entry name" value="NAD(P)-bd_dom_sf"/>
</dbReference>
<name>A0A0R2K1E0_9LACO</name>
<dbReference type="Gene3D" id="3.40.50.720">
    <property type="entry name" value="NAD(P)-binding Rossmann-like Domain"/>
    <property type="match status" value="1"/>
</dbReference>
<evidence type="ECO:0000313" key="3">
    <source>
        <dbReference type="EMBL" id="KRN80965.1"/>
    </source>
</evidence>
<evidence type="ECO:0000256" key="1">
    <source>
        <dbReference type="ARBA" id="ARBA00023002"/>
    </source>
</evidence>
<dbReference type="OrthoDB" id="1523398at2"/>
<dbReference type="Proteomes" id="UP000051491">
    <property type="component" value="Unassembled WGS sequence"/>
</dbReference>
<dbReference type="EMBL" id="JQBK01000096">
    <property type="protein sequence ID" value="KRN80965.1"/>
    <property type="molecule type" value="Genomic_DNA"/>
</dbReference>
<dbReference type="STRING" id="89059.LAC1533_0320"/>
<feature type="domain" description="Pyrroline-5-carboxylate reductase catalytic N-terminal" evidence="2">
    <location>
        <begin position="6"/>
        <end position="94"/>
    </location>
</feature>
<dbReference type="InterPro" id="IPR051267">
    <property type="entry name" value="STEAP_metalloreductase"/>
</dbReference>
<reference evidence="3 4" key="1">
    <citation type="journal article" date="2015" name="Genome Announc.">
        <title>Expanding the biotechnology potential of lactobacilli through comparative genomics of 213 strains and associated genera.</title>
        <authorList>
            <person name="Sun Z."/>
            <person name="Harris H.M."/>
            <person name="McCann A."/>
            <person name="Guo C."/>
            <person name="Argimon S."/>
            <person name="Zhang W."/>
            <person name="Yang X."/>
            <person name="Jeffery I.B."/>
            <person name="Cooney J.C."/>
            <person name="Kagawa T.F."/>
            <person name="Liu W."/>
            <person name="Song Y."/>
            <person name="Salvetti E."/>
            <person name="Wrobel A."/>
            <person name="Rasinkangas P."/>
            <person name="Parkhill J."/>
            <person name="Rea M.C."/>
            <person name="O'Sullivan O."/>
            <person name="Ritari J."/>
            <person name="Douillard F.P."/>
            <person name="Paul Ross R."/>
            <person name="Yang R."/>
            <person name="Briner A.E."/>
            <person name="Felis G.E."/>
            <person name="de Vos W.M."/>
            <person name="Barrangou R."/>
            <person name="Klaenhammer T.R."/>
            <person name="Caufield P.W."/>
            <person name="Cui Y."/>
            <person name="Zhang H."/>
            <person name="O'Toole P.W."/>
        </authorList>
    </citation>
    <scope>NUCLEOTIDE SEQUENCE [LARGE SCALE GENOMIC DNA]</scope>
    <source>
        <strain evidence="3 4">DSM 15353</strain>
    </source>
</reference>
<comment type="caution">
    <text evidence="3">The sequence shown here is derived from an EMBL/GenBank/DDBJ whole genome shotgun (WGS) entry which is preliminary data.</text>
</comment>
<proteinExistence type="predicted"/>
<organism evidence="3 4">
    <name type="scientific">Ligilactobacillus acidipiscis</name>
    <dbReference type="NCBI Taxonomy" id="89059"/>
    <lineage>
        <taxon>Bacteria</taxon>
        <taxon>Bacillati</taxon>
        <taxon>Bacillota</taxon>
        <taxon>Bacilli</taxon>
        <taxon>Lactobacillales</taxon>
        <taxon>Lactobacillaceae</taxon>
        <taxon>Ligilactobacillus</taxon>
    </lineage>
</organism>
<evidence type="ECO:0000313" key="4">
    <source>
        <dbReference type="Proteomes" id="UP000051491"/>
    </source>
</evidence>
<dbReference type="PATRIC" id="fig|89059.3.peg.2374"/>
<accession>A0A0R2K1E0</accession>
<dbReference type="AlphaFoldDB" id="A0A0R2K1E0"/>
<dbReference type="InterPro" id="IPR028939">
    <property type="entry name" value="P5C_Rdtase_cat_N"/>
</dbReference>
<dbReference type="Pfam" id="PF03807">
    <property type="entry name" value="F420_oxidored"/>
    <property type="match status" value="1"/>
</dbReference>
<dbReference type="GO" id="GO:0016491">
    <property type="term" value="F:oxidoreductase activity"/>
    <property type="evidence" value="ECO:0007669"/>
    <property type="project" value="UniProtKB-KW"/>
</dbReference>
<evidence type="ECO:0000259" key="2">
    <source>
        <dbReference type="Pfam" id="PF03807"/>
    </source>
</evidence>